<dbReference type="InterPro" id="IPR009430">
    <property type="entry name" value="GvpL/GvpF"/>
</dbReference>
<dbReference type="GO" id="GO:0031412">
    <property type="term" value="P:gas vesicle organization"/>
    <property type="evidence" value="ECO:0007669"/>
    <property type="project" value="InterPro"/>
</dbReference>
<dbReference type="PANTHER" id="PTHR36852">
    <property type="entry name" value="PROTEIN GVPL 2"/>
    <property type="match status" value="1"/>
</dbReference>
<dbReference type="Pfam" id="PF06386">
    <property type="entry name" value="GvpL_GvpF"/>
    <property type="match status" value="1"/>
</dbReference>
<evidence type="ECO:0000256" key="3">
    <source>
        <dbReference type="ARBA" id="ARBA00035643"/>
    </source>
</evidence>
<evidence type="ECO:0000256" key="2">
    <source>
        <dbReference type="ARBA" id="ARBA00035108"/>
    </source>
</evidence>
<name>A0A853CU36_9MICO</name>
<evidence type="ECO:0000256" key="1">
    <source>
        <dbReference type="ARBA" id="ARBA00022987"/>
    </source>
</evidence>
<evidence type="ECO:0008006" key="6">
    <source>
        <dbReference type="Google" id="ProtNLM"/>
    </source>
</evidence>
<dbReference type="RefSeq" id="WP_179604380.1">
    <property type="nucleotide sequence ID" value="NZ_BAABEH010000001.1"/>
</dbReference>
<evidence type="ECO:0000313" key="5">
    <source>
        <dbReference type="Proteomes" id="UP000578352"/>
    </source>
</evidence>
<comment type="caution">
    <text evidence="4">The sequence shown here is derived from an EMBL/GenBank/DDBJ whole genome shotgun (WGS) entry which is preliminary data.</text>
</comment>
<dbReference type="EMBL" id="JACCFL010000001">
    <property type="protein sequence ID" value="NYJ22320.1"/>
    <property type="molecule type" value="Genomic_DNA"/>
</dbReference>
<accession>A0A853CU36</accession>
<dbReference type="AlphaFoldDB" id="A0A853CU36"/>
<organism evidence="4 5">
    <name type="scientific">Leifsonia shinshuensis</name>
    <dbReference type="NCBI Taxonomy" id="150026"/>
    <lineage>
        <taxon>Bacteria</taxon>
        <taxon>Bacillati</taxon>
        <taxon>Actinomycetota</taxon>
        <taxon>Actinomycetes</taxon>
        <taxon>Micrococcales</taxon>
        <taxon>Microbacteriaceae</taxon>
        <taxon>Leifsonia</taxon>
    </lineage>
</organism>
<keyword evidence="1" id="KW-0304">Gas vesicle</keyword>
<protein>
    <recommendedName>
        <fullName evidence="6">GvpL/GvpF family gas vesicle protein</fullName>
    </recommendedName>
</protein>
<gene>
    <name evidence="4" type="ORF">HNR13_000607</name>
</gene>
<dbReference type="GO" id="GO:0031411">
    <property type="term" value="C:gas vesicle"/>
    <property type="evidence" value="ECO:0007669"/>
    <property type="project" value="UniProtKB-SubCell"/>
</dbReference>
<evidence type="ECO:0000313" key="4">
    <source>
        <dbReference type="EMBL" id="NYJ22320.1"/>
    </source>
</evidence>
<dbReference type="Proteomes" id="UP000578352">
    <property type="component" value="Unassembled WGS sequence"/>
</dbReference>
<reference evidence="4 5" key="1">
    <citation type="submission" date="2020-07" db="EMBL/GenBank/DDBJ databases">
        <title>Sequencing the genomes of 1000 actinobacteria strains.</title>
        <authorList>
            <person name="Klenk H.-P."/>
        </authorList>
    </citation>
    <scope>NUCLEOTIDE SEQUENCE [LARGE SCALE GENOMIC DNA]</scope>
    <source>
        <strain evidence="4 5">DSM 15165</strain>
    </source>
</reference>
<proteinExistence type="inferred from homology"/>
<comment type="subcellular location">
    <subcellularLocation>
        <location evidence="2">Gas vesicle</location>
    </subcellularLocation>
</comment>
<comment type="similarity">
    <text evidence="3">Belongs to the gas vesicle GvpF/GvpL family.</text>
</comment>
<dbReference type="PANTHER" id="PTHR36852:SF1">
    <property type="entry name" value="PROTEIN GVPL 2"/>
    <property type="match status" value="1"/>
</dbReference>
<sequence>MEAVTEVGAAGLYLYAIVPEPETPPALGAGVGGAPLRLVSAGGVAAVVHDGPTAPLTGPDEEVTEWILQHSAVVERVWALGGTALPAGFNVIVAPADGESAEERLRGWLTASAGAFAARLRALSGLVELRVEIDLDQEVAARSDPEATQLRDSLGERPPGVRRLLERKLDELERDAAERRADELYRDARRRLAEHSVDLAENRRAHAPRGFVTVLNMAVLAERDAVEPIGSVLADVREEQPGVRVSFIGPWPPYSFTGALDVAEAGGSL</sequence>